<organism evidence="2 3">
    <name type="scientific">Labilithrix luteola</name>
    <dbReference type="NCBI Taxonomy" id="1391654"/>
    <lineage>
        <taxon>Bacteria</taxon>
        <taxon>Pseudomonadati</taxon>
        <taxon>Myxococcota</taxon>
        <taxon>Polyangia</taxon>
        <taxon>Polyangiales</taxon>
        <taxon>Labilitrichaceae</taxon>
        <taxon>Labilithrix</taxon>
    </lineage>
</organism>
<dbReference type="PANTHER" id="PTHR44809">
    <property type="match status" value="1"/>
</dbReference>
<dbReference type="Gene3D" id="1.25.40.10">
    <property type="entry name" value="Tetratricopeptide repeat domain"/>
    <property type="match status" value="1"/>
</dbReference>
<keyword evidence="1" id="KW-0802">TPR repeat</keyword>
<dbReference type="SUPFAM" id="SSF48452">
    <property type="entry name" value="TPR-like"/>
    <property type="match status" value="1"/>
</dbReference>
<evidence type="ECO:0000256" key="1">
    <source>
        <dbReference type="PROSITE-ProRule" id="PRU00339"/>
    </source>
</evidence>
<dbReference type="KEGG" id="llu:AKJ09_09723"/>
<dbReference type="SMART" id="SM00028">
    <property type="entry name" value="TPR"/>
    <property type="match status" value="5"/>
</dbReference>
<accession>A0A0K1QC99</accession>
<dbReference type="AlphaFoldDB" id="A0A0K1QC99"/>
<keyword evidence="3" id="KW-1185">Reference proteome</keyword>
<dbReference type="STRING" id="1391654.AKJ09_09723"/>
<dbReference type="InterPro" id="IPR011990">
    <property type="entry name" value="TPR-like_helical_dom_sf"/>
</dbReference>
<gene>
    <name evidence="2" type="ORF">AKJ09_09723</name>
</gene>
<dbReference type="EMBL" id="CP012333">
    <property type="protein sequence ID" value="AKV03060.1"/>
    <property type="molecule type" value="Genomic_DNA"/>
</dbReference>
<evidence type="ECO:0000313" key="3">
    <source>
        <dbReference type="Proteomes" id="UP000064967"/>
    </source>
</evidence>
<sequence length="295" mass="32263">MHRADRLISKETVRELLTAAAFLFAVLGMFSTAGCASVPPLPPKAIELNRDGAAALAAGDLLTAEARLAVAIEYSPRFTEAWVNLGYVELRRGNLTLARKHFVKARDLNSDLPAPHHALGVLADRRDLGREAEANYRQALKVDPGFAPARVNLARRLFARGAFEDAREQFLRLTQVQADVPAGYIGLAECLLRLDREPEADDVLARARARFGDTPELTMLVARQLLRREAFAEAEEILAPLTDDADKPRAASAWAWIGVSRLARGDRHGATDAAHEALAIDREDAVARDVLAKAH</sequence>
<dbReference type="Pfam" id="PF14559">
    <property type="entry name" value="TPR_19"/>
    <property type="match status" value="1"/>
</dbReference>
<reference evidence="2 3" key="1">
    <citation type="submission" date="2015-08" db="EMBL/GenBank/DDBJ databases">
        <authorList>
            <person name="Babu N.S."/>
            <person name="Beckwith C.J."/>
            <person name="Beseler K.G."/>
            <person name="Brison A."/>
            <person name="Carone J.V."/>
            <person name="Caskin T.P."/>
            <person name="Diamond M."/>
            <person name="Durham M.E."/>
            <person name="Foxe J.M."/>
            <person name="Go M."/>
            <person name="Henderson B.A."/>
            <person name="Jones I.B."/>
            <person name="McGettigan J.A."/>
            <person name="Micheletti S.J."/>
            <person name="Nasrallah M.E."/>
            <person name="Ortiz D."/>
            <person name="Piller C.R."/>
            <person name="Privatt S.R."/>
            <person name="Schneider S.L."/>
            <person name="Sharp S."/>
            <person name="Smith T.C."/>
            <person name="Stanton J.D."/>
            <person name="Ullery H.E."/>
            <person name="Wilson R.J."/>
            <person name="Serrano M.G."/>
            <person name="Buck G."/>
            <person name="Lee V."/>
            <person name="Wang Y."/>
            <person name="Carvalho R."/>
            <person name="Voegtly L."/>
            <person name="Shi R."/>
            <person name="Duckworth R."/>
            <person name="Johnson A."/>
            <person name="Loviza R."/>
            <person name="Walstead R."/>
            <person name="Shah Z."/>
            <person name="Kiflezghi M."/>
            <person name="Wade K."/>
            <person name="Ball S.L."/>
            <person name="Bradley K.W."/>
            <person name="Asai D.J."/>
            <person name="Bowman C.A."/>
            <person name="Russell D.A."/>
            <person name="Pope W.H."/>
            <person name="Jacobs-Sera D."/>
            <person name="Hendrix R.W."/>
            <person name="Hatfull G.F."/>
        </authorList>
    </citation>
    <scope>NUCLEOTIDE SEQUENCE [LARGE SCALE GENOMIC DNA]</scope>
    <source>
        <strain evidence="2 3">DSM 27648</strain>
    </source>
</reference>
<dbReference type="Proteomes" id="UP000064967">
    <property type="component" value="Chromosome"/>
</dbReference>
<dbReference type="InterPro" id="IPR019734">
    <property type="entry name" value="TPR_rpt"/>
</dbReference>
<dbReference type="OrthoDB" id="220004at2"/>
<dbReference type="Pfam" id="PF13432">
    <property type="entry name" value="TPR_16"/>
    <property type="match status" value="1"/>
</dbReference>
<evidence type="ECO:0000313" key="2">
    <source>
        <dbReference type="EMBL" id="AKV03060.1"/>
    </source>
</evidence>
<dbReference type="PROSITE" id="PS51257">
    <property type="entry name" value="PROKAR_LIPOPROTEIN"/>
    <property type="match status" value="1"/>
</dbReference>
<name>A0A0K1QC99_9BACT</name>
<proteinExistence type="predicted"/>
<protein>
    <submittedName>
        <fullName evidence="2">TPR domain protein, putative component of TonB system</fullName>
    </submittedName>
</protein>
<dbReference type="PANTHER" id="PTHR44809:SF1">
    <property type="entry name" value="PROTEIN O-MANNOSYL-TRANSFERASE TMTC1"/>
    <property type="match status" value="1"/>
</dbReference>
<dbReference type="RefSeq" id="WP_146653887.1">
    <property type="nucleotide sequence ID" value="NZ_CP012333.1"/>
</dbReference>
<feature type="repeat" description="TPR" evidence="1">
    <location>
        <begin position="79"/>
        <end position="112"/>
    </location>
</feature>
<dbReference type="PROSITE" id="PS50005">
    <property type="entry name" value="TPR"/>
    <property type="match status" value="1"/>
</dbReference>
<dbReference type="InterPro" id="IPR052943">
    <property type="entry name" value="TMTC_O-mannosyl-trnsfr"/>
</dbReference>